<accession>A0A0V0WJW3</accession>
<gene>
    <name evidence="1" type="ORF">T4E_2323</name>
</gene>
<evidence type="ECO:0000313" key="2">
    <source>
        <dbReference type="Proteomes" id="UP000054815"/>
    </source>
</evidence>
<comment type="caution">
    <text evidence="1">The sequence shown here is derived from an EMBL/GenBank/DDBJ whole genome shotgun (WGS) entry which is preliminary data.</text>
</comment>
<organism evidence="1 2">
    <name type="scientific">Trichinella pseudospiralis</name>
    <name type="common">Parasitic roundworm</name>
    <dbReference type="NCBI Taxonomy" id="6337"/>
    <lineage>
        <taxon>Eukaryota</taxon>
        <taxon>Metazoa</taxon>
        <taxon>Ecdysozoa</taxon>
        <taxon>Nematoda</taxon>
        <taxon>Enoplea</taxon>
        <taxon>Dorylaimia</taxon>
        <taxon>Trichinellida</taxon>
        <taxon>Trichinellidae</taxon>
        <taxon>Trichinella</taxon>
    </lineage>
</organism>
<dbReference type="Proteomes" id="UP000054815">
    <property type="component" value="Unassembled WGS sequence"/>
</dbReference>
<dbReference type="EMBL" id="JYDU01000971">
    <property type="protein sequence ID" value="KRX75790.1"/>
    <property type="molecule type" value="Genomic_DNA"/>
</dbReference>
<proteinExistence type="predicted"/>
<sequence length="71" mass="8770">MSQFRKNIFGRFSQNKHVYCSEKFENFKKMLFFQKWTKLFNTSREILKKLKSFLGINIGNEKFEDNLFQKY</sequence>
<name>A0A0V0WJW3_TRIPS</name>
<dbReference type="AlphaFoldDB" id="A0A0V0WJW3"/>
<reference evidence="1 2" key="1">
    <citation type="submission" date="2015-01" db="EMBL/GenBank/DDBJ databases">
        <title>Evolution of Trichinella species and genotypes.</title>
        <authorList>
            <person name="Korhonen P.K."/>
            <person name="Edoardo P."/>
            <person name="Giuseppe L.R."/>
            <person name="Gasser R.B."/>
        </authorList>
    </citation>
    <scope>NUCLEOTIDE SEQUENCE [LARGE SCALE GENOMIC DNA]</scope>
    <source>
        <strain evidence="1">ISS141</strain>
    </source>
</reference>
<evidence type="ECO:0000313" key="1">
    <source>
        <dbReference type="EMBL" id="KRX75790.1"/>
    </source>
</evidence>
<protein>
    <submittedName>
        <fullName evidence="1">Uncharacterized protein</fullName>
    </submittedName>
</protein>